<name>A0ABU7K6B8_9ACTN</name>
<gene>
    <name evidence="3" type="ORF">Q8791_11240</name>
</gene>
<dbReference type="InterPro" id="IPR013830">
    <property type="entry name" value="SGNH_hydro"/>
</dbReference>
<sequence>MTTPRRPRTGPLVLAGALALVLLAAGTTYWAATRDDGGEPAREAEGPVDDPRRIMLAGDSMTQGANGDRTWRYHLWNHLSPQVEGLDFVGPYTDPATRDMILPVPTTGDEAVETPEGDPAEGYDEGGAPDGAPADRPSGESSGLSQQELEELEDTVWPGADGDPHTVEYRDPDFDQNHNALWGRTLRDAAASIQEEVRVHRPDVLCVMLGVNDLLWPVTMEEMEYRLRHYAESARAANPNLRIVIAEALPIALAESDEGFALRVYAYNELVREVAADLSTDASPVISLDVAGREGWDVSADTYDGTHPNAGGETKIAAAFADALAQGYGIGFGFPRPLAVRPPAG</sequence>
<comment type="caution">
    <text evidence="3">The sequence shown here is derived from an EMBL/GenBank/DDBJ whole genome shotgun (WGS) entry which is preliminary data.</text>
</comment>
<proteinExistence type="predicted"/>
<feature type="compositionally biased region" description="Acidic residues" evidence="1">
    <location>
        <begin position="110"/>
        <end position="124"/>
    </location>
</feature>
<dbReference type="Pfam" id="PF13472">
    <property type="entry name" value="Lipase_GDSL_2"/>
    <property type="match status" value="1"/>
</dbReference>
<feature type="region of interest" description="Disordered" evidence="1">
    <location>
        <begin position="32"/>
        <end position="52"/>
    </location>
</feature>
<dbReference type="RefSeq" id="WP_330091585.1">
    <property type="nucleotide sequence ID" value="NZ_JAUZMY010000009.1"/>
</dbReference>
<dbReference type="SUPFAM" id="SSF52266">
    <property type="entry name" value="SGNH hydrolase"/>
    <property type="match status" value="1"/>
</dbReference>
<keyword evidence="4" id="KW-1185">Reference proteome</keyword>
<dbReference type="InterPro" id="IPR051532">
    <property type="entry name" value="Ester_Hydrolysis_Enzymes"/>
</dbReference>
<evidence type="ECO:0000256" key="1">
    <source>
        <dbReference type="SAM" id="MobiDB-lite"/>
    </source>
</evidence>
<feature type="compositionally biased region" description="Basic and acidic residues" evidence="1">
    <location>
        <begin position="33"/>
        <end position="52"/>
    </location>
</feature>
<dbReference type="Gene3D" id="3.40.50.1110">
    <property type="entry name" value="SGNH hydrolase"/>
    <property type="match status" value="2"/>
</dbReference>
<evidence type="ECO:0000313" key="3">
    <source>
        <dbReference type="EMBL" id="MEE2037793.1"/>
    </source>
</evidence>
<organism evidence="3 4">
    <name type="scientific">Nocardiopsis codii</name>
    <dbReference type="NCBI Taxonomy" id="3065942"/>
    <lineage>
        <taxon>Bacteria</taxon>
        <taxon>Bacillati</taxon>
        <taxon>Actinomycetota</taxon>
        <taxon>Actinomycetes</taxon>
        <taxon>Streptosporangiales</taxon>
        <taxon>Nocardiopsidaceae</taxon>
        <taxon>Nocardiopsis</taxon>
    </lineage>
</organism>
<dbReference type="Proteomes" id="UP001356095">
    <property type="component" value="Unassembled WGS sequence"/>
</dbReference>
<feature type="domain" description="SGNH hydrolase-type esterase" evidence="2">
    <location>
        <begin position="183"/>
        <end position="312"/>
    </location>
</feature>
<protein>
    <submittedName>
        <fullName evidence="3">GDSL-type esterase/lipase family protein</fullName>
    </submittedName>
</protein>
<feature type="region of interest" description="Disordered" evidence="1">
    <location>
        <begin position="99"/>
        <end position="150"/>
    </location>
</feature>
<dbReference type="InterPro" id="IPR036514">
    <property type="entry name" value="SGNH_hydro_sf"/>
</dbReference>
<dbReference type="EMBL" id="JAUZMY010000009">
    <property type="protein sequence ID" value="MEE2037793.1"/>
    <property type="molecule type" value="Genomic_DNA"/>
</dbReference>
<evidence type="ECO:0000313" key="4">
    <source>
        <dbReference type="Proteomes" id="UP001356095"/>
    </source>
</evidence>
<accession>A0ABU7K6B8</accession>
<dbReference type="PANTHER" id="PTHR30383">
    <property type="entry name" value="THIOESTERASE 1/PROTEASE 1/LYSOPHOSPHOLIPASE L1"/>
    <property type="match status" value="1"/>
</dbReference>
<evidence type="ECO:0000259" key="2">
    <source>
        <dbReference type="Pfam" id="PF13472"/>
    </source>
</evidence>
<reference evidence="3 4" key="1">
    <citation type="submission" date="2023-08" db="EMBL/GenBank/DDBJ databases">
        <authorList>
            <person name="Girao M."/>
            <person name="Carvalho M.F."/>
        </authorList>
    </citation>
    <scope>NUCLEOTIDE SEQUENCE [LARGE SCALE GENOMIC DNA]</scope>
    <source>
        <strain evidence="3 4">CT-R113</strain>
    </source>
</reference>